<keyword evidence="1" id="KW-0812">Transmembrane</keyword>
<sequence>MLLIPFVLLSTFLEFCVGSEGLDTYITSFISISLTISTFSISFSFLQYQFSPYKSLLKSTSKRQLFFSYLTIILGLLPLFTLFIDKSHVPTISLFIIPILAYMLIFLLVLSIEESNPLFLIKRRLRNKSISRFLKAYEKKAKEQLTYLKSLEFSKADETPMHDFGESKYQNVLIKNNPFDFLNEVIEISIANSDTEKFEKAFICFIELTEKVLSNEAVKKSDFRFKANKLITNSFEKLTVTISEQPNNKNIQNIFLEKIGVYLKEKALKNQQTSQVFLNMITALTTFAERILITDNRDGALFIVSLNRQLAQKGIYDPPEDNEDRFFELDLPVFPAQIKTIGQKAIELKNSDLTFRCLEEIGYLGCTAIKNDHYQVGIESLQSLVQLGREARANDVKCFWRHCMLETIDHAEERVWWMLSWVTHLDEKSQKEWVETFETAYSRLRGFKREIEIADENGKKVFRFKDIDEPHKESFSKDNYYKTVDYSDIKETKEFRLY</sequence>
<feature type="transmembrane region" description="Helical" evidence="1">
    <location>
        <begin position="28"/>
        <end position="46"/>
    </location>
</feature>
<feature type="transmembrane region" description="Helical" evidence="1">
    <location>
        <begin position="66"/>
        <end position="84"/>
    </location>
</feature>
<proteinExistence type="predicted"/>
<dbReference type="AlphaFoldDB" id="A0A0H4PIF6"/>
<accession>A0A0H4PIF6</accession>
<evidence type="ECO:0000256" key="1">
    <source>
        <dbReference type="SAM" id="Phobius"/>
    </source>
</evidence>
<evidence type="ECO:0000313" key="2">
    <source>
        <dbReference type="EMBL" id="AKP52693.1"/>
    </source>
</evidence>
<dbReference type="KEGG" id="camu:CA2015_3302"/>
<keyword evidence="3" id="KW-1185">Reference proteome</keyword>
<feature type="transmembrane region" description="Helical" evidence="1">
    <location>
        <begin position="90"/>
        <end position="112"/>
    </location>
</feature>
<dbReference type="EMBL" id="CP012040">
    <property type="protein sequence ID" value="AKP52693.1"/>
    <property type="molecule type" value="Genomic_DNA"/>
</dbReference>
<keyword evidence="1" id="KW-0472">Membrane</keyword>
<dbReference type="Proteomes" id="UP000036520">
    <property type="component" value="Chromosome"/>
</dbReference>
<name>A0A0H4PIF6_9BACT</name>
<gene>
    <name evidence="2" type="ORF">CA2015_3302</name>
</gene>
<evidence type="ECO:0000313" key="3">
    <source>
        <dbReference type="Proteomes" id="UP000036520"/>
    </source>
</evidence>
<reference evidence="2 3" key="1">
    <citation type="submission" date="2015-07" db="EMBL/GenBank/DDBJ databases">
        <authorList>
            <person name="Kim K.M."/>
        </authorList>
    </citation>
    <scope>NUCLEOTIDE SEQUENCE [LARGE SCALE GENOMIC DNA]</scope>
    <source>
        <strain evidence="2 3">KCTC 12363</strain>
    </source>
</reference>
<keyword evidence="1" id="KW-1133">Transmembrane helix</keyword>
<organism evidence="2 3">
    <name type="scientific">Cyclobacterium amurskyense</name>
    <dbReference type="NCBI Taxonomy" id="320787"/>
    <lineage>
        <taxon>Bacteria</taxon>
        <taxon>Pseudomonadati</taxon>
        <taxon>Bacteroidota</taxon>
        <taxon>Cytophagia</taxon>
        <taxon>Cytophagales</taxon>
        <taxon>Cyclobacteriaceae</taxon>
        <taxon>Cyclobacterium</taxon>
    </lineage>
</organism>
<protein>
    <submittedName>
        <fullName evidence="2">Uncharacterized protein</fullName>
    </submittedName>
</protein>